<name>A0A9D9EMI1_9BACT</name>
<comment type="caution">
    <text evidence="3">The sequence shown here is derived from an EMBL/GenBank/DDBJ whole genome shotgun (WGS) entry which is preliminary data.</text>
</comment>
<organism evidence="3 4">
    <name type="scientific">Candidatus Cryptobacteroides merdigallinarum</name>
    <dbReference type="NCBI Taxonomy" id="2840770"/>
    <lineage>
        <taxon>Bacteria</taxon>
        <taxon>Pseudomonadati</taxon>
        <taxon>Bacteroidota</taxon>
        <taxon>Bacteroidia</taxon>
        <taxon>Bacteroidales</taxon>
        <taxon>Candidatus Cryptobacteroides</taxon>
    </lineage>
</organism>
<reference evidence="3" key="1">
    <citation type="submission" date="2020-10" db="EMBL/GenBank/DDBJ databases">
        <authorList>
            <person name="Gilroy R."/>
        </authorList>
    </citation>
    <scope>NUCLEOTIDE SEQUENCE</scope>
    <source>
        <strain evidence="3">20514</strain>
    </source>
</reference>
<protein>
    <submittedName>
        <fullName evidence="3">Biotin--[acetyl-CoA-carboxylase] ligase</fullName>
        <ecNumber evidence="3">6.3.4.15</ecNumber>
    </submittedName>
</protein>
<dbReference type="PANTHER" id="PTHR12835:SF5">
    <property type="entry name" value="BIOTIN--PROTEIN LIGASE"/>
    <property type="match status" value="1"/>
</dbReference>
<dbReference type="GO" id="GO:0004077">
    <property type="term" value="F:biotin--[biotin carboxyl-carrier protein] ligase activity"/>
    <property type="evidence" value="ECO:0007669"/>
    <property type="project" value="UniProtKB-EC"/>
</dbReference>
<sequence>MEKYMIKWHDTLDSTNSEAAREAANLDNLSVIAASCQTAGRGQRGNRWSSARGENLTFSIFLRFMTGTGARPGDCPSLAAAEQFAISGIATLAQCRLLADAGIDATVKWPNDIYCGDRKISGILVENTLSGKLVRTSVAGIGLNVNQKVFPPELPNPVSMSLLTGREYDVKELLGTFMDIFTGTLGLLWEPQVLKEEYESRLYRRGVESSFADISSRDATLPANALMSGNAYGDKIFRGTIEGISSCGLLQVRTTDGAIREFGFKEIAYII</sequence>
<dbReference type="SUPFAM" id="SSF55681">
    <property type="entry name" value="Class II aaRS and biotin synthetases"/>
    <property type="match status" value="1"/>
</dbReference>
<dbReference type="InterPro" id="IPR004143">
    <property type="entry name" value="BPL_LPL_catalytic"/>
</dbReference>
<dbReference type="CDD" id="cd16442">
    <property type="entry name" value="BPL"/>
    <property type="match status" value="1"/>
</dbReference>
<evidence type="ECO:0000313" key="4">
    <source>
        <dbReference type="Proteomes" id="UP000810252"/>
    </source>
</evidence>
<dbReference type="AlphaFoldDB" id="A0A9D9EMI1"/>
<dbReference type="PROSITE" id="PS51733">
    <property type="entry name" value="BPL_LPL_CATALYTIC"/>
    <property type="match status" value="1"/>
</dbReference>
<dbReference type="InterPro" id="IPR045864">
    <property type="entry name" value="aa-tRNA-synth_II/BPL/LPL"/>
</dbReference>
<evidence type="ECO:0000313" key="3">
    <source>
        <dbReference type="EMBL" id="MBO8447879.1"/>
    </source>
</evidence>
<dbReference type="PANTHER" id="PTHR12835">
    <property type="entry name" value="BIOTIN PROTEIN LIGASE"/>
    <property type="match status" value="1"/>
</dbReference>
<proteinExistence type="predicted"/>
<dbReference type="GO" id="GO:0005737">
    <property type="term" value="C:cytoplasm"/>
    <property type="evidence" value="ECO:0007669"/>
    <property type="project" value="TreeGrafter"/>
</dbReference>
<accession>A0A9D9EMI1</accession>
<dbReference type="Pfam" id="PF03099">
    <property type="entry name" value="BPL_LplA_LipB"/>
    <property type="match status" value="1"/>
</dbReference>
<reference evidence="3" key="2">
    <citation type="journal article" date="2021" name="PeerJ">
        <title>Extensive microbial diversity within the chicken gut microbiome revealed by metagenomics and culture.</title>
        <authorList>
            <person name="Gilroy R."/>
            <person name="Ravi A."/>
            <person name="Getino M."/>
            <person name="Pursley I."/>
            <person name="Horton D.L."/>
            <person name="Alikhan N.F."/>
            <person name="Baker D."/>
            <person name="Gharbi K."/>
            <person name="Hall N."/>
            <person name="Watson M."/>
            <person name="Adriaenssens E.M."/>
            <person name="Foster-Nyarko E."/>
            <person name="Jarju S."/>
            <person name="Secka A."/>
            <person name="Antonio M."/>
            <person name="Oren A."/>
            <person name="Chaudhuri R.R."/>
            <person name="La Ragione R."/>
            <person name="Hildebrand F."/>
            <person name="Pallen M.J."/>
        </authorList>
    </citation>
    <scope>NUCLEOTIDE SEQUENCE</scope>
    <source>
        <strain evidence="3">20514</strain>
    </source>
</reference>
<dbReference type="InterPro" id="IPR004408">
    <property type="entry name" value="Biotin_CoA_COase_ligase"/>
</dbReference>
<dbReference type="NCBIfam" id="TIGR00121">
    <property type="entry name" value="birA_ligase"/>
    <property type="match status" value="1"/>
</dbReference>
<dbReference type="EC" id="6.3.4.15" evidence="3"/>
<dbReference type="Gene3D" id="3.30.930.10">
    <property type="entry name" value="Bira Bifunctional Protein, Domain 2"/>
    <property type="match status" value="1"/>
</dbReference>
<evidence type="ECO:0000259" key="2">
    <source>
        <dbReference type="PROSITE" id="PS51733"/>
    </source>
</evidence>
<feature type="domain" description="BPL/LPL catalytic" evidence="2">
    <location>
        <begin position="1"/>
        <end position="189"/>
    </location>
</feature>
<dbReference type="Proteomes" id="UP000810252">
    <property type="component" value="Unassembled WGS sequence"/>
</dbReference>
<dbReference type="EMBL" id="JADIMQ010000018">
    <property type="protein sequence ID" value="MBO8447879.1"/>
    <property type="molecule type" value="Genomic_DNA"/>
</dbReference>
<gene>
    <name evidence="3" type="ORF">IAC29_01240</name>
</gene>
<keyword evidence="1 3" id="KW-0436">Ligase</keyword>
<evidence type="ECO:0000256" key="1">
    <source>
        <dbReference type="ARBA" id="ARBA00022598"/>
    </source>
</evidence>